<keyword evidence="6" id="KW-1185">Reference proteome</keyword>
<evidence type="ECO:0000259" key="4">
    <source>
        <dbReference type="Pfam" id="PF08241"/>
    </source>
</evidence>
<dbReference type="PANTHER" id="PTHR44942">
    <property type="entry name" value="METHYLTRANSF_11 DOMAIN-CONTAINING PROTEIN"/>
    <property type="match status" value="1"/>
</dbReference>
<keyword evidence="3" id="KW-0808">Transferase</keyword>
<sequence>MATFAKSSFNAAIYAAARPTYSPKLFEYIHEYYKNQPMGSSARWDRAVDVGCGTGQAASHLDGVFKEVVCVDPSAGMLDKAREFLLNKPRSTLGQASTRTSATDATANTKFMFAQGSAEDIPSTQEGSVDLLIAAQACHWFDWQKVWPEAKRVLRPQGGVAAFWVYGESRLSSFPSLTPRITEFWQGTDRGSTTSVGAYFQRPGRTVLERLLVDVPAPSAVLPGDVGLVDFQRLYFTDDKRDIPDISLTDAPQIVHPTIMKVDWRWIDVLGYLRTSSALHSYHEAFPEDKKHSDDTRFLERDLADIEVRGNEMVDPSMVGGGDIAVRFWKDLREGVQNELGQGAGLFDKVMVEWPVAMLLVRRG</sequence>
<evidence type="ECO:0000256" key="1">
    <source>
        <dbReference type="ARBA" id="ARBA00008361"/>
    </source>
</evidence>
<dbReference type="GO" id="GO:0008757">
    <property type="term" value="F:S-adenosylmethionine-dependent methyltransferase activity"/>
    <property type="evidence" value="ECO:0007669"/>
    <property type="project" value="InterPro"/>
</dbReference>
<dbReference type="Pfam" id="PF08241">
    <property type="entry name" value="Methyltransf_11"/>
    <property type="match status" value="1"/>
</dbReference>
<dbReference type="OrthoDB" id="10027013at2759"/>
<accession>A0A8H5C3P2</accession>
<dbReference type="InterPro" id="IPR029063">
    <property type="entry name" value="SAM-dependent_MTases_sf"/>
</dbReference>
<reference evidence="5 6" key="1">
    <citation type="journal article" date="2020" name="ISME J.">
        <title>Uncovering the hidden diversity of litter-decomposition mechanisms in mushroom-forming fungi.</title>
        <authorList>
            <person name="Floudas D."/>
            <person name="Bentzer J."/>
            <person name="Ahren D."/>
            <person name="Johansson T."/>
            <person name="Persson P."/>
            <person name="Tunlid A."/>
        </authorList>
    </citation>
    <scope>NUCLEOTIDE SEQUENCE [LARGE SCALE GENOMIC DNA]</scope>
    <source>
        <strain evidence="5 6">CBS 175.51</strain>
    </source>
</reference>
<feature type="domain" description="Methyltransferase type 11" evidence="4">
    <location>
        <begin position="48"/>
        <end position="160"/>
    </location>
</feature>
<comment type="similarity">
    <text evidence="1">Belongs to the methyltransferase superfamily.</text>
</comment>
<dbReference type="InterPro" id="IPR013216">
    <property type="entry name" value="Methyltransf_11"/>
</dbReference>
<dbReference type="GO" id="GO:0032259">
    <property type="term" value="P:methylation"/>
    <property type="evidence" value="ECO:0007669"/>
    <property type="project" value="UniProtKB-KW"/>
</dbReference>
<dbReference type="CDD" id="cd02440">
    <property type="entry name" value="AdoMet_MTases"/>
    <property type="match status" value="1"/>
</dbReference>
<evidence type="ECO:0000313" key="6">
    <source>
        <dbReference type="Proteomes" id="UP000541558"/>
    </source>
</evidence>
<dbReference type="Proteomes" id="UP000541558">
    <property type="component" value="Unassembled WGS sequence"/>
</dbReference>
<evidence type="ECO:0000313" key="5">
    <source>
        <dbReference type="EMBL" id="KAF5334667.1"/>
    </source>
</evidence>
<organism evidence="5 6">
    <name type="scientific">Ephemerocybe angulata</name>
    <dbReference type="NCBI Taxonomy" id="980116"/>
    <lineage>
        <taxon>Eukaryota</taxon>
        <taxon>Fungi</taxon>
        <taxon>Dikarya</taxon>
        <taxon>Basidiomycota</taxon>
        <taxon>Agaricomycotina</taxon>
        <taxon>Agaricomycetes</taxon>
        <taxon>Agaricomycetidae</taxon>
        <taxon>Agaricales</taxon>
        <taxon>Agaricineae</taxon>
        <taxon>Psathyrellaceae</taxon>
        <taxon>Ephemerocybe</taxon>
    </lineage>
</organism>
<dbReference type="InterPro" id="IPR051052">
    <property type="entry name" value="Diverse_substrate_MTase"/>
</dbReference>
<evidence type="ECO:0000256" key="3">
    <source>
        <dbReference type="ARBA" id="ARBA00022679"/>
    </source>
</evidence>
<dbReference type="Gene3D" id="3.40.50.150">
    <property type="entry name" value="Vaccinia Virus protein VP39"/>
    <property type="match status" value="1"/>
</dbReference>
<dbReference type="SUPFAM" id="SSF53335">
    <property type="entry name" value="S-adenosyl-L-methionine-dependent methyltransferases"/>
    <property type="match status" value="1"/>
</dbReference>
<comment type="caution">
    <text evidence="5">The sequence shown here is derived from an EMBL/GenBank/DDBJ whole genome shotgun (WGS) entry which is preliminary data.</text>
</comment>
<evidence type="ECO:0000256" key="2">
    <source>
        <dbReference type="ARBA" id="ARBA00022603"/>
    </source>
</evidence>
<dbReference type="PANTHER" id="PTHR44942:SF4">
    <property type="entry name" value="METHYLTRANSFERASE TYPE 11 DOMAIN-CONTAINING PROTEIN"/>
    <property type="match status" value="1"/>
</dbReference>
<keyword evidence="2" id="KW-0489">Methyltransferase</keyword>
<gene>
    <name evidence="5" type="ORF">D9611_012005</name>
</gene>
<name>A0A8H5C3P2_9AGAR</name>
<proteinExistence type="inferred from homology"/>
<dbReference type="EMBL" id="JAACJK010000067">
    <property type="protein sequence ID" value="KAF5334667.1"/>
    <property type="molecule type" value="Genomic_DNA"/>
</dbReference>
<dbReference type="AlphaFoldDB" id="A0A8H5C3P2"/>
<protein>
    <recommendedName>
        <fullName evidence="4">Methyltransferase type 11 domain-containing protein</fullName>
    </recommendedName>
</protein>